<sequence length="204" mass="23179">MKNDPEIAFNSDANNKPATKNMSQTQNEYDTVLGESFVLESTIATSTRVSNTQEEEPVICVPPQKVMTTCPNPIDVPFSIKQPTDENENTGLYSVVQKGNKTESIPNTSVNDDVHDKDYYDISFTETGKEKSVENVYNKANFDHSGRDEDQTVNMYDKANFSHDSLENNTGNDYDESNFYHKILEQNTGNDYDESNFYHKILEK</sequence>
<dbReference type="Proteomes" id="UP001634394">
    <property type="component" value="Unassembled WGS sequence"/>
</dbReference>
<keyword evidence="3" id="KW-1185">Reference proteome</keyword>
<evidence type="ECO:0000313" key="3">
    <source>
        <dbReference type="Proteomes" id="UP001634394"/>
    </source>
</evidence>
<name>A0ABD3VVN5_SINWO</name>
<proteinExistence type="predicted"/>
<evidence type="ECO:0000256" key="1">
    <source>
        <dbReference type="SAM" id="MobiDB-lite"/>
    </source>
</evidence>
<reference evidence="2 3" key="1">
    <citation type="submission" date="2024-11" db="EMBL/GenBank/DDBJ databases">
        <title>Chromosome-level genome assembly of the freshwater bivalve Anodonta woodiana.</title>
        <authorList>
            <person name="Chen X."/>
        </authorList>
    </citation>
    <scope>NUCLEOTIDE SEQUENCE [LARGE SCALE GENOMIC DNA]</scope>
    <source>
        <strain evidence="2">MN2024</strain>
        <tissue evidence="2">Gills</tissue>
    </source>
</reference>
<organism evidence="2 3">
    <name type="scientific">Sinanodonta woodiana</name>
    <name type="common">Chinese pond mussel</name>
    <name type="synonym">Anodonta woodiana</name>
    <dbReference type="NCBI Taxonomy" id="1069815"/>
    <lineage>
        <taxon>Eukaryota</taxon>
        <taxon>Metazoa</taxon>
        <taxon>Spiralia</taxon>
        <taxon>Lophotrochozoa</taxon>
        <taxon>Mollusca</taxon>
        <taxon>Bivalvia</taxon>
        <taxon>Autobranchia</taxon>
        <taxon>Heteroconchia</taxon>
        <taxon>Palaeoheterodonta</taxon>
        <taxon>Unionida</taxon>
        <taxon>Unionoidea</taxon>
        <taxon>Unionidae</taxon>
        <taxon>Unioninae</taxon>
        <taxon>Sinanodonta</taxon>
    </lineage>
</organism>
<gene>
    <name evidence="2" type="ORF">ACJMK2_006812</name>
</gene>
<dbReference type="EMBL" id="JBJQND010000010">
    <property type="protein sequence ID" value="KAL3865196.1"/>
    <property type="molecule type" value="Genomic_DNA"/>
</dbReference>
<dbReference type="AlphaFoldDB" id="A0ABD3VVN5"/>
<protein>
    <submittedName>
        <fullName evidence="2">Uncharacterized protein</fullName>
    </submittedName>
</protein>
<feature type="compositionally biased region" description="Polar residues" evidence="1">
    <location>
        <begin position="11"/>
        <end position="28"/>
    </location>
</feature>
<accession>A0ABD3VVN5</accession>
<evidence type="ECO:0000313" key="2">
    <source>
        <dbReference type="EMBL" id="KAL3865196.1"/>
    </source>
</evidence>
<comment type="caution">
    <text evidence="2">The sequence shown here is derived from an EMBL/GenBank/DDBJ whole genome shotgun (WGS) entry which is preliminary data.</text>
</comment>
<feature type="region of interest" description="Disordered" evidence="1">
    <location>
        <begin position="1"/>
        <end position="28"/>
    </location>
</feature>